<dbReference type="EMBL" id="UOEU01000661">
    <property type="protein sequence ID" value="VAW37295.1"/>
    <property type="molecule type" value="Genomic_DNA"/>
</dbReference>
<name>A0A3B0V168_9ZZZZ</name>
<proteinExistence type="predicted"/>
<dbReference type="AlphaFoldDB" id="A0A3B0V168"/>
<protein>
    <submittedName>
        <fullName evidence="1">Uncharacterized protein</fullName>
    </submittedName>
</protein>
<reference evidence="1" key="1">
    <citation type="submission" date="2018-06" db="EMBL/GenBank/DDBJ databases">
        <authorList>
            <person name="Zhirakovskaya E."/>
        </authorList>
    </citation>
    <scope>NUCLEOTIDE SEQUENCE</scope>
</reference>
<sequence>MAGSMAVILLSEFRLEVSGREVFSISRVDAGGSNRVRVEKIRVPEGIVTIEVIEHGEAEITLNGLRDAQASFCGQYNEDTVTLNQYCSSGAVFVYTSCPLHSSGFNTHTIEYDNSWYQNSQSCGSNCTITVTTSWGANYKTGKAYSYNSLVDAKFMVCQ</sequence>
<gene>
    <name evidence="1" type="ORF">MNBD_CHLOROFLEXI01-742</name>
</gene>
<accession>A0A3B0V168</accession>
<evidence type="ECO:0000313" key="1">
    <source>
        <dbReference type="EMBL" id="VAW37295.1"/>
    </source>
</evidence>
<organism evidence="1">
    <name type="scientific">hydrothermal vent metagenome</name>
    <dbReference type="NCBI Taxonomy" id="652676"/>
    <lineage>
        <taxon>unclassified sequences</taxon>
        <taxon>metagenomes</taxon>
        <taxon>ecological metagenomes</taxon>
    </lineage>
</organism>